<feature type="chain" id="PRO_5015430008" evidence="2">
    <location>
        <begin position="35"/>
        <end position="496"/>
    </location>
</feature>
<protein>
    <submittedName>
        <fullName evidence="5">Uncharacterized protein</fullName>
    </submittedName>
</protein>
<keyword evidence="1" id="KW-1133">Transmembrane helix</keyword>
<keyword evidence="2" id="KW-0732">Signal</keyword>
<evidence type="ECO:0000259" key="3">
    <source>
        <dbReference type="Pfam" id="PF08341"/>
    </source>
</evidence>
<keyword evidence="1" id="KW-0812">Transmembrane</keyword>
<dbReference type="PROSITE" id="PS51318">
    <property type="entry name" value="TAT"/>
    <property type="match status" value="1"/>
</dbReference>
<dbReference type="AlphaFoldDB" id="A0A2T0UHH9"/>
<evidence type="ECO:0000313" key="5">
    <source>
        <dbReference type="EMBL" id="PRY57287.1"/>
    </source>
</evidence>
<dbReference type="Proteomes" id="UP000238176">
    <property type="component" value="Unassembled WGS sequence"/>
</dbReference>
<dbReference type="InterPro" id="IPR006311">
    <property type="entry name" value="TAT_signal"/>
</dbReference>
<dbReference type="InterPro" id="IPR046022">
    <property type="entry name" value="DUF5979"/>
</dbReference>
<dbReference type="InterPro" id="IPR013552">
    <property type="entry name" value="Thioester_dom"/>
</dbReference>
<feature type="domain" description="DUF5979" evidence="4">
    <location>
        <begin position="336"/>
        <end position="437"/>
    </location>
</feature>
<sequence>MNRHAHLSRLGAIALAATAAVALATLGTGSAALAAMQTGPRLTDPAGLFTETTLVDIGDGTSLSGFDAPDDLDPLDGYPTTVPAGSVAHAVSYAGTLEIEDPQTGRDALAYCIDLNTDTEAGVHYVHGEWSEANVPNLGYVEYILLNYYPTTGEPAAAASAAQRAAAVQAAIWFFTDRFVLNAATTVGSLTAGIVADALAGGPAAEPDGPELAVSPTTMPAPDTGEIVGPFTVIGDGPATLRTVGVEVFTDPDGAGALADGDTVAPGSKLWARLVAGEDEHAFILDRVAEHLVGTVYLYDGSNPDRDEAQKLILAQSAELVSRAGAELTPYSAGGLEVTKRIDGPGAGRQDEILIRLSCTDPAGELDQEHTLTVPAAAPAGDHVQRVGGIPAGSECTVAEIEDGSNSEVRSIATEIEPGTATVTAGEVGSVTVANTYGVCDSGGDDSGDDGPGAGPGGCPSALPSTGGKVAATAALAAAAALLGGVLLRAARRRTA</sequence>
<evidence type="ECO:0000256" key="1">
    <source>
        <dbReference type="SAM" id="Phobius"/>
    </source>
</evidence>
<keyword evidence="6" id="KW-1185">Reference proteome</keyword>
<comment type="caution">
    <text evidence="5">The sequence shown here is derived from an EMBL/GenBank/DDBJ whole genome shotgun (WGS) entry which is preliminary data.</text>
</comment>
<dbReference type="Pfam" id="PF19407">
    <property type="entry name" value="DUF5979"/>
    <property type="match status" value="1"/>
</dbReference>
<dbReference type="Pfam" id="PF08341">
    <property type="entry name" value="TED"/>
    <property type="match status" value="1"/>
</dbReference>
<evidence type="ECO:0000259" key="4">
    <source>
        <dbReference type="Pfam" id="PF19407"/>
    </source>
</evidence>
<reference evidence="5 6" key="1">
    <citation type="submission" date="2018-03" db="EMBL/GenBank/DDBJ databases">
        <title>Genomic Encyclopedia of Type Strains, Phase III (KMG-III): the genomes of soil and plant-associated and newly described type strains.</title>
        <authorList>
            <person name="Whitman W."/>
        </authorList>
    </citation>
    <scope>NUCLEOTIDE SEQUENCE [LARGE SCALE GENOMIC DNA]</scope>
    <source>
        <strain evidence="5 6">CGMCC 4.7067</strain>
    </source>
</reference>
<proteinExistence type="predicted"/>
<keyword evidence="1" id="KW-0472">Membrane</keyword>
<evidence type="ECO:0000256" key="2">
    <source>
        <dbReference type="SAM" id="SignalP"/>
    </source>
</evidence>
<dbReference type="EMBL" id="PVTJ01000007">
    <property type="protein sequence ID" value="PRY57287.1"/>
    <property type="molecule type" value="Genomic_DNA"/>
</dbReference>
<accession>A0A2T0UHH9</accession>
<feature type="domain" description="Thioester" evidence="3">
    <location>
        <begin position="110"/>
        <end position="180"/>
    </location>
</feature>
<dbReference type="RefSeq" id="WP_181245849.1">
    <property type="nucleotide sequence ID" value="NZ_PVTJ01000007.1"/>
</dbReference>
<evidence type="ECO:0000313" key="6">
    <source>
        <dbReference type="Proteomes" id="UP000238176"/>
    </source>
</evidence>
<organism evidence="5 6">
    <name type="scientific">Glycomyces artemisiae</name>
    <dbReference type="NCBI Taxonomy" id="1076443"/>
    <lineage>
        <taxon>Bacteria</taxon>
        <taxon>Bacillati</taxon>
        <taxon>Actinomycetota</taxon>
        <taxon>Actinomycetes</taxon>
        <taxon>Glycomycetales</taxon>
        <taxon>Glycomycetaceae</taxon>
        <taxon>Glycomyces</taxon>
    </lineage>
</organism>
<name>A0A2T0UHH9_9ACTN</name>
<feature type="transmembrane region" description="Helical" evidence="1">
    <location>
        <begin position="470"/>
        <end position="491"/>
    </location>
</feature>
<gene>
    <name evidence="5" type="ORF">B0I28_107135</name>
</gene>
<feature type="signal peptide" evidence="2">
    <location>
        <begin position="1"/>
        <end position="34"/>
    </location>
</feature>